<keyword evidence="9 15" id="KW-0238">DNA-binding</keyword>
<evidence type="ECO:0000256" key="3">
    <source>
        <dbReference type="ARBA" id="ARBA00011245"/>
    </source>
</evidence>
<reference evidence="19" key="1">
    <citation type="submission" date="2016-10" db="EMBL/GenBank/DDBJ databases">
        <authorList>
            <person name="Varghese N."/>
            <person name="Submissions S."/>
        </authorList>
    </citation>
    <scope>NUCLEOTIDE SEQUENCE [LARGE SCALE GENOMIC DNA]</scope>
    <source>
        <strain evidence="19">DSM 23256</strain>
    </source>
</reference>
<comment type="cofactor">
    <cofactor evidence="15">
        <name>Zn(2+)</name>
        <dbReference type="ChEBI" id="CHEBI:29105"/>
    </cofactor>
    <text evidence="15">Binds 1 zinc ion per subunit.</text>
</comment>
<dbReference type="Gene3D" id="3.20.190.10">
    <property type="entry name" value="MutM-like, N-terminal"/>
    <property type="match status" value="1"/>
</dbReference>
<dbReference type="GO" id="GO:0008270">
    <property type="term" value="F:zinc ion binding"/>
    <property type="evidence" value="ECO:0007669"/>
    <property type="project" value="UniProtKB-UniRule"/>
</dbReference>
<evidence type="ECO:0000259" key="16">
    <source>
        <dbReference type="PROSITE" id="PS51066"/>
    </source>
</evidence>
<dbReference type="SMART" id="SM01232">
    <property type="entry name" value="H2TH"/>
    <property type="match status" value="1"/>
</dbReference>
<feature type="binding site" evidence="15">
    <location>
        <position position="162"/>
    </location>
    <ligand>
        <name>DNA</name>
        <dbReference type="ChEBI" id="CHEBI:16991"/>
    </ligand>
</feature>
<dbReference type="EMBL" id="FNBU01000012">
    <property type="protein sequence ID" value="SDF48425.1"/>
    <property type="molecule type" value="Genomic_DNA"/>
</dbReference>
<dbReference type="FunFam" id="1.10.8.50:FF:000003">
    <property type="entry name" value="Formamidopyrimidine-DNA glycosylase"/>
    <property type="match status" value="1"/>
</dbReference>
<dbReference type="Proteomes" id="UP000243333">
    <property type="component" value="Unassembled WGS sequence"/>
</dbReference>
<evidence type="ECO:0000256" key="14">
    <source>
        <dbReference type="ARBA" id="ARBA00044632"/>
    </source>
</evidence>
<dbReference type="PROSITE" id="PS01242">
    <property type="entry name" value="ZF_FPG_1"/>
    <property type="match status" value="1"/>
</dbReference>
<dbReference type="InterPro" id="IPR015886">
    <property type="entry name" value="H2TH_FPG"/>
</dbReference>
<dbReference type="GO" id="GO:0140078">
    <property type="term" value="F:class I DNA-(apurinic or apyrimidinic site) endonuclease activity"/>
    <property type="evidence" value="ECO:0007669"/>
    <property type="project" value="UniProtKB-EC"/>
</dbReference>
<evidence type="ECO:0000313" key="19">
    <source>
        <dbReference type="Proteomes" id="UP000243333"/>
    </source>
</evidence>
<comment type="subunit">
    <text evidence="3 15">Monomer.</text>
</comment>
<dbReference type="NCBIfam" id="TIGR00577">
    <property type="entry name" value="fpg"/>
    <property type="match status" value="1"/>
</dbReference>
<comment type="catalytic activity">
    <reaction evidence="1 15">
        <text>Hydrolysis of DNA containing ring-opened 7-methylguanine residues, releasing 2,6-diamino-4-hydroxy-5-(N-methyl)formamidopyrimidine.</text>
        <dbReference type="EC" id="3.2.2.23"/>
    </reaction>
</comment>
<keyword evidence="5 15" id="KW-0227">DNA damage</keyword>
<dbReference type="CDD" id="cd08966">
    <property type="entry name" value="EcFpg-like_N"/>
    <property type="match status" value="1"/>
</dbReference>
<comment type="similarity">
    <text evidence="2 15">Belongs to the FPG family.</text>
</comment>
<evidence type="ECO:0000256" key="2">
    <source>
        <dbReference type="ARBA" id="ARBA00009409"/>
    </source>
</evidence>
<accession>A0A1G7LG26</accession>
<dbReference type="InterPro" id="IPR010663">
    <property type="entry name" value="Znf_FPG/IleRS"/>
</dbReference>
<evidence type="ECO:0000256" key="6">
    <source>
        <dbReference type="ARBA" id="ARBA00022771"/>
    </source>
</evidence>
<evidence type="ECO:0000256" key="11">
    <source>
        <dbReference type="ARBA" id="ARBA00023239"/>
    </source>
</evidence>
<keyword evidence="7 15" id="KW-0378">Hydrolase</keyword>
<evidence type="ECO:0000256" key="4">
    <source>
        <dbReference type="ARBA" id="ARBA00022723"/>
    </source>
</evidence>
<evidence type="ECO:0000256" key="10">
    <source>
        <dbReference type="ARBA" id="ARBA00023204"/>
    </source>
</evidence>
<dbReference type="Pfam" id="PF06827">
    <property type="entry name" value="zf-FPG_IleRS"/>
    <property type="match status" value="1"/>
</dbReference>
<dbReference type="Pfam" id="PF01149">
    <property type="entry name" value="Fapy_DNA_glyco"/>
    <property type="match status" value="1"/>
</dbReference>
<dbReference type="STRING" id="1123285.SAMN05660235_01753"/>
<keyword evidence="8 15" id="KW-0862">Zinc</keyword>
<dbReference type="PROSITE" id="PS51068">
    <property type="entry name" value="FPG_CAT"/>
    <property type="match status" value="1"/>
</dbReference>
<evidence type="ECO:0000256" key="8">
    <source>
        <dbReference type="ARBA" id="ARBA00022833"/>
    </source>
</evidence>
<comment type="catalytic activity">
    <reaction evidence="14 15">
        <text>2'-deoxyribonucleotide-(2'-deoxyribose 5'-phosphate)-2'-deoxyribonucleotide-DNA = a 3'-end 2'-deoxyribonucleotide-(2,3-dehydro-2,3-deoxyribose 5'-phosphate)-DNA + a 5'-end 5'-phospho-2'-deoxyribonucleoside-DNA + H(+)</text>
        <dbReference type="Rhea" id="RHEA:66592"/>
        <dbReference type="Rhea" id="RHEA-COMP:13180"/>
        <dbReference type="Rhea" id="RHEA-COMP:16897"/>
        <dbReference type="Rhea" id="RHEA-COMP:17067"/>
        <dbReference type="ChEBI" id="CHEBI:15378"/>
        <dbReference type="ChEBI" id="CHEBI:136412"/>
        <dbReference type="ChEBI" id="CHEBI:157695"/>
        <dbReference type="ChEBI" id="CHEBI:167181"/>
        <dbReference type="EC" id="4.2.99.18"/>
    </reaction>
</comment>
<keyword evidence="4 15" id="KW-0479">Metal-binding</keyword>
<evidence type="ECO:0000256" key="13">
    <source>
        <dbReference type="ARBA" id="ARBA00023295"/>
    </source>
</evidence>
<feature type="active site" description="Proton donor; for delta-elimination activity" evidence="15">
    <location>
        <position position="271"/>
    </location>
</feature>
<evidence type="ECO:0000256" key="5">
    <source>
        <dbReference type="ARBA" id="ARBA00022763"/>
    </source>
</evidence>
<evidence type="ECO:0000256" key="15">
    <source>
        <dbReference type="HAMAP-Rule" id="MF_00103"/>
    </source>
</evidence>
<dbReference type="GO" id="GO:0003690">
    <property type="term" value="F:double-stranded DNA binding"/>
    <property type="evidence" value="ECO:0007669"/>
    <property type="project" value="UniProtKB-ARBA"/>
</dbReference>
<dbReference type="SMART" id="SM00898">
    <property type="entry name" value="Fapy_DNA_glyco"/>
    <property type="match status" value="1"/>
</dbReference>
<evidence type="ECO:0000256" key="7">
    <source>
        <dbReference type="ARBA" id="ARBA00022801"/>
    </source>
</evidence>
<feature type="binding site" evidence="15">
    <location>
        <position position="119"/>
    </location>
    <ligand>
        <name>DNA</name>
        <dbReference type="ChEBI" id="CHEBI:16991"/>
    </ligand>
</feature>
<organism evidence="18 19">
    <name type="scientific">Sporolituus thermophilus DSM 23256</name>
    <dbReference type="NCBI Taxonomy" id="1123285"/>
    <lineage>
        <taxon>Bacteria</taxon>
        <taxon>Bacillati</taxon>
        <taxon>Bacillota</taxon>
        <taxon>Negativicutes</taxon>
        <taxon>Selenomonadales</taxon>
        <taxon>Sporomusaceae</taxon>
        <taxon>Sporolituus</taxon>
    </lineage>
</organism>
<dbReference type="PANTHER" id="PTHR22993:SF9">
    <property type="entry name" value="FORMAMIDOPYRIMIDINE-DNA GLYCOSYLASE"/>
    <property type="match status" value="1"/>
</dbReference>
<dbReference type="InterPro" id="IPR035937">
    <property type="entry name" value="FPG_N"/>
</dbReference>
<evidence type="ECO:0000256" key="9">
    <source>
        <dbReference type="ARBA" id="ARBA00023125"/>
    </source>
</evidence>
<dbReference type="GO" id="GO:0034039">
    <property type="term" value="F:8-oxo-7,8-dihydroguanine DNA N-glycosylase activity"/>
    <property type="evidence" value="ECO:0007669"/>
    <property type="project" value="TreeGrafter"/>
</dbReference>
<comment type="function">
    <text evidence="15">Involved in base excision repair of DNA damaged by oxidation or by mutagenic agents. Acts as DNA glycosylase that recognizes and removes damaged bases. Has a preference for oxidized purines, such as 7,8-dihydro-8-oxoguanine (8-oxoG). Has AP (apurinic/apyrimidinic) lyase activity and introduces nicks in the DNA strand. Cleaves the DNA backbone by beta-delta elimination to generate a single-strand break at the site of the removed base with both 3'- and 5'-phosphates.</text>
</comment>
<dbReference type="NCBIfam" id="NF002211">
    <property type="entry name" value="PRK01103.1"/>
    <property type="match status" value="1"/>
</dbReference>
<feature type="active site" description="Proton donor; for beta-elimination activity" evidence="15">
    <location>
        <position position="66"/>
    </location>
</feature>
<keyword evidence="12 15" id="KW-0511">Multifunctional enzyme</keyword>
<keyword evidence="13 15" id="KW-0326">Glycosidase</keyword>
<keyword evidence="19" id="KW-1185">Reference proteome</keyword>
<keyword evidence="6 15" id="KW-0863">Zinc-finger</keyword>
<dbReference type="HAMAP" id="MF_00103">
    <property type="entry name" value="Fapy_DNA_glycosyl"/>
    <property type="match status" value="1"/>
</dbReference>
<keyword evidence="10 15" id="KW-0234">DNA repair</keyword>
<dbReference type="InterPro" id="IPR015887">
    <property type="entry name" value="DNA_glyclase_Znf_dom_DNA_BS"/>
</dbReference>
<evidence type="ECO:0000256" key="1">
    <source>
        <dbReference type="ARBA" id="ARBA00001668"/>
    </source>
</evidence>
<dbReference type="InterPro" id="IPR000214">
    <property type="entry name" value="Znf_DNA_glyclase/AP_lyase"/>
</dbReference>
<dbReference type="SUPFAM" id="SSF57716">
    <property type="entry name" value="Glucocorticoid receptor-like (DNA-binding domain)"/>
    <property type="match status" value="1"/>
</dbReference>
<name>A0A1G7LG26_9FIRM</name>
<evidence type="ECO:0000313" key="18">
    <source>
        <dbReference type="EMBL" id="SDF48425.1"/>
    </source>
</evidence>
<dbReference type="Gene3D" id="1.10.8.50">
    <property type="match status" value="1"/>
</dbReference>
<comment type="caution">
    <text evidence="15">Lacks conserved residue(s) required for the propagation of feature annotation.</text>
</comment>
<dbReference type="EC" id="3.2.2.23" evidence="15"/>
<feature type="domain" description="Formamidopyrimidine-DNA glycosylase catalytic" evidence="17">
    <location>
        <begin position="9"/>
        <end position="122"/>
    </location>
</feature>
<dbReference type="EC" id="4.2.99.18" evidence="15"/>
<dbReference type="AlphaFoldDB" id="A0A1G7LG26"/>
<protein>
    <recommendedName>
        <fullName evidence="15">Formamidopyrimidine-DNA glycosylase</fullName>
        <shortName evidence="15">Fapy-DNA glycosylase</shortName>
        <ecNumber evidence="15">3.2.2.23</ecNumber>
    </recommendedName>
    <alternativeName>
        <fullName evidence="15">DNA-(apurinic or apyrimidinic site) lyase MutM</fullName>
        <shortName evidence="15">AP lyase MutM</shortName>
        <ecNumber evidence="15">4.2.99.18</ecNumber>
    </alternativeName>
</protein>
<sequence length="281" mass="31681">MNGVTHKMPEMPEVETIRRTLADKVVGRRIEAVKINLPRLVKWPSVSEFKEAVTGRKIERLDRRGKYLLFHLEHDLVMVVHLRMTGRLYYVPAGYPHDKFTHIVFDLDNNDAMIYADSRTLGTLYAIHRAELGRIAGLATMGPEPLSPEFTFDYFRMMLKKRQSSIKAVLLNQQVIGGLGNIYVDESLAVAGIAPTRSAASLSEDEANKLYRAINQVIEEGIVHGGTSFRDYRDGVGQTGSHQHYLRVYGRKGQPCQRCGTPIVRTEVGGRGTHFCPNCQR</sequence>
<evidence type="ECO:0000259" key="17">
    <source>
        <dbReference type="PROSITE" id="PS51068"/>
    </source>
</evidence>
<dbReference type="SUPFAM" id="SSF81624">
    <property type="entry name" value="N-terminal domain of MutM-like DNA repair proteins"/>
    <property type="match status" value="1"/>
</dbReference>
<dbReference type="InterPro" id="IPR012319">
    <property type="entry name" value="FPG_cat"/>
</dbReference>
<feature type="active site" description="Proton donor" evidence="15">
    <location>
        <position position="10"/>
    </location>
</feature>
<dbReference type="PANTHER" id="PTHR22993">
    <property type="entry name" value="FORMAMIDOPYRIMIDINE-DNA GLYCOSYLASE"/>
    <property type="match status" value="1"/>
</dbReference>
<evidence type="ECO:0000256" key="12">
    <source>
        <dbReference type="ARBA" id="ARBA00023268"/>
    </source>
</evidence>
<dbReference type="SUPFAM" id="SSF46946">
    <property type="entry name" value="S13-like H2TH domain"/>
    <property type="match status" value="1"/>
</dbReference>
<dbReference type="PROSITE" id="PS51066">
    <property type="entry name" value="ZF_FPG_2"/>
    <property type="match status" value="1"/>
</dbReference>
<dbReference type="Pfam" id="PF06831">
    <property type="entry name" value="H2TH"/>
    <property type="match status" value="1"/>
</dbReference>
<dbReference type="GO" id="GO:0006284">
    <property type="term" value="P:base-excision repair"/>
    <property type="evidence" value="ECO:0007669"/>
    <property type="project" value="InterPro"/>
</dbReference>
<dbReference type="GO" id="GO:0003684">
    <property type="term" value="F:damaged DNA binding"/>
    <property type="evidence" value="ECO:0007669"/>
    <property type="project" value="InterPro"/>
</dbReference>
<feature type="active site" description="Schiff-base intermediate with DNA" evidence="15">
    <location>
        <position position="9"/>
    </location>
</feature>
<dbReference type="InterPro" id="IPR020629">
    <property type="entry name" value="FPG_Glyclase"/>
</dbReference>
<feature type="domain" description="FPG-type" evidence="16">
    <location>
        <begin position="247"/>
        <end position="281"/>
    </location>
</feature>
<dbReference type="InterPro" id="IPR010979">
    <property type="entry name" value="Ribosomal_uS13-like_H2TH"/>
</dbReference>
<proteinExistence type="inferred from homology"/>
<keyword evidence="11 15" id="KW-0456">Lyase</keyword>
<gene>
    <name evidence="15" type="primary">mutM</name>
    <name evidence="15" type="synonym">fpg</name>
    <name evidence="18" type="ORF">SAMN05660235_01753</name>
</gene>